<evidence type="ECO:0000256" key="1">
    <source>
        <dbReference type="ARBA" id="ARBA00022729"/>
    </source>
</evidence>
<dbReference type="Gene3D" id="2.70.70.10">
    <property type="entry name" value="Glucose Permease (Domain IIA)"/>
    <property type="match status" value="1"/>
</dbReference>
<dbReference type="InterPro" id="IPR016047">
    <property type="entry name" value="M23ase_b-sheet_dom"/>
</dbReference>
<dbReference type="RefSeq" id="WP_272462498.1">
    <property type="nucleotide sequence ID" value="NZ_JAPFQL010000047.1"/>
</dbReference>
<dbReference type="InterPro" id="IPR050570">
    <property type="entry name" value="Cell_wall_metabolism_enzyme"/>
</dbReference>
<evidence type="ECO:0000259" key="3">
    <source>
        <dbReference type="Pfam" id="PF01551"/>
    </source>
</evidence>
<feature type="compositionally biased region" description="Pro residues" evidence="2">
    <location>
        <begin position="24"/>
        <end position="36"/>
    </location>
</feature>
<dbReference type="SUPFAM" id="SSF51261">
    <property type="entry name" value="Duplicated hybrid motif"/>
    <property type="match status" value="1"/>
</dbReference>
<dbReference type="PANTHER" id="PTHR21666">
    <property type="entry name" value="PEPTIDASE-RELATED"/>
    <property type="match status" value="1"/>
</dbReference>
<dbReference type="EMBL" id="JAPFQL010000047">
    <property type="protein sequence ID" value="MDC5697924.1"/>
    <property type="molecule type" value="Genomic_DNA"/>
</dbReference>
<reference evidence="4 5" key="1">
    <citation type="submission" date="2022-11" db="EMBL/GenBank/DDBJ databases">
        <title>Anaerobic phenanthrene biodegradation by a DNRA strain PheN6.</title>
        <authorList>
            <person name="Zhang Z."/>
        </authorList>
    </citation>
    <scope>NUCLEOTIDE SEQUENCE [LARGE SCALE GENOMIC DNA]</scope>
    <source>
        <strain evidence="4 5">PheN6</strain>
    </source>
</reference>
<proteinExistence type="predicted"/>
<sequence length="187" mass="19635">MLPLSDLVAALVGAGLSIGLATGSPPPTPPREPAPPVGSAAPHADPPDGSSRGWRWPLAPQPEVVHPFDPPKHRWEPGHRGVDLRASVGQEVHSPEAGEVAFASRLAGRSVLVVRHTSGLRSTFEPVESLLRVGAQVAKGEIVGRVSGEPTHCDPATCLHWGVLRGREYLDPLALLGRPPVVLLPLG</sequence>
<accession>A0ABT5GI77</accession>
<comment type="caution">
    <text evidence="4">The sequence shown here is derived from an EMBL/GenBank/DDBJ whole genome shotgun (WGS) entry which is preliminary data.</text>
</comment>
<evidence type="ECO:0000256" key="2">
    <source>
        <dbReference type="SAM" id="MobiDB-lite"/>
    </source>
</evidence>
<evidence type="ECO:0000313" key="5">
    <source>
        <dbReference type="Proteomes" id="UP001150259"/>
    </source>
</evidence>
<organism evidence="4 5">
    <name type="scientific">Intrasporangium calvum</name>
    <dbReference type="NCBI Taxonomy" id="53358"/>
    <lineage>
        <taxon>Bacteria</taxon>
        <taxon>Bacillati</taxon>
        <taxon>Actinomycetota</taxon>
        <taxon>Actinomycetes</taxon>
        <taxon>Micrococcales</taxon>
        <taxon>Intrasporangiaceae</taxon>
        <taxon>Intrasporangium</taxon>
    </lineage>
</organism>
<protein>
    <submittedName>
        <fullName evidence="4">M23 family metallopeptidase</fullName>
    </submittedName>
</protein>
<gene>
    <name evidence="4" type="ORF">OO014_11690</name>
</gene>
<evidence type="ECO:0000313" key="4">
    <source>
        <dbReference type="EMBL" id="MDC5697924.1"/>
    </source>
</evidence>
<dbReference type="Proteomes" id="UP001150259">
    <property type="component" value="Unassembled WGS sequence"/>
</dbReference>
<keyword evidence="5" id="KW-1185">Reference proteome</keyword>
<dbReference type="Pfam" id="PF01551">
    <property type="entry name" value="Peptidase_M23"/>
    <property type="match status" value="1"/>
</dbReference>
<feature type="domain" description="M23ase beta-sheet core" evidence="3">
    <location>
        <begin position="78"/>
        <end position="172"/>
    </location>
</feature>
<keyword evidence="1" id="KW-0732">Signal</keyword>
<name>A0ABT5GI77_9MICO</name>
<dbReference type="InterPro" id="IPR011055">
    <property type="entry name" value="Dup_hybrid_motif"/>
</dbReference>
<dbReference type="PANTHER" id="PTHR21666:SF289">
    <property type="entry name" value="L-ALA--D-GLU ENDOPEPTIDASE"/>
    <property type="match status" value="1"/>
</dbReference>
<dbReference type="CDD" id="cd12797">
    <property type="entry name" value="M23_peptidase"/>
    <property type="match status" value="1"/>
</dbReference>
<feature type="region of interest" description="Disordered" evidence="2">
    <location>
        <begin position="19"/>
        <end position="60"/>
    </location>
</feature>